<keyword evidence="3" id="KW-1185">Reference proteome</keyword>
<reference evidence="3" key="1">
    <citation type="submission" date="2017-11" db="EMBL/GenBank/DDBJ databases">
        <authorList>
            <person name="Duchaud E."/>
        </authorList>
    </citation>
    <scope>NUCLEOTIDE SEQUENCE [LARGE SCALE GENOMIC DNA]</scope>
    <source>
        <strain evidence="3">Tenacibaculum sp. TNO020</strain>
    </source>
</reference>
<evidence type="ECO:0000256" key="1">
    <source>
        <dbReference type="SAM" id="SignalP"/>
    </source>
</evidence>
<sequence length="206" mass="22836">MNLFKTISLLILLFLATSCASGYKTISPETLNYVSKSTDKGVILEYKYELLKKKYHKKELSKGIRLIAVKLTNNSDKDIVFGKDLKLTYDDGAGLYIMENEMVFKSLKQSVASYLWYLLLTPLRFYTTDSSNGYNQQTSSTPVGLIVGPAIAGGNMIAANSANKKFKKELFDYNITNTTIKKGATVSGLIGVRSDGYHAIKLVVLD</sequence>
<name>A0A2H1YKK1_9FLAO</name>
<protein>
    <recommendedName>
        <fullName evidence="4">Lipoprotein</fullName>
    </recommendedName>
</protein>
<accession>A0A2H1YKK1</accession>
<evidence type="ECO:0000313" key="3">
    <source>
        <dbReference type="Proteomes" id="UP000234211"/>
    </source>
</evidence>
<dbReference type="OrthoDB" id="798271at2"/>
<dbReference type="PROSITE" id="PS51257">
    <property type="entry name" value="PROKAR_LIPOPROTEIN"/>
    <property type="match status" value="1"/>
</dbReference>
<organism evidence="2 3">
    <name type="scientific">Tenacibaculum piscium</name>
    <dbReference type="NCBI Taxonomy" id="1458515"/>
    <lineage>
        <taxon>Bacteria</taxon>
        <taxon>Pseudomonadati</taxon>
        <taxon>Bacteroidota</taxon>
        <taxon>Flavobacteriia</taxon>
        <taxon>Flavobacteriales</taxon>
        <taxon>Flavobacteriaceae</taxon>
        <taxon>Tenacibaculum</taxon>
    </lineage>
</organism>
<proteinExistence type="predicted"/>
<dbReference type="Proteomes" id="UP000234211">
    <property type="component" value="Unassembled WGS sequence"/>
</dbReference>
<evidence type="ECO:0000313" key="2">
    <source>
        <dbReference type="EMBL" id="SOS76023.1"/>
    </source>
</evidence>
<dbReference type="AlphaFoldDB" id="A0A2H1YKK1"/>
<evidence type="ECO:0008006" key="4">
    <source>
        <dbReference type="Google" id="ProtNLM"/>
    </source>
</evidence>
<feature type="signal peptide" evidence="1">
    <location>
        <begin position="1"/>
        <end position="20"/>
    </location>
</feature>
<dbReference type="EMBL" id="OENF01000042">
    <property type="protein sequence ID" value="SOS76023.1"/>
    <property type="molecule type" value="Genomic_DNA"/>
</dbReference>
<gene>
    <name evidence="2" type="ORF">TNO020_70335</name>
</gene>
<dbReference type="RefSeq" id="WP_101918638.1">
    <property type="nucleotide sequence ID" value="NZ_OENF01000042.1"/>
</dbReference>
<keyword evidence="1" id="KW-0732">Signal</keyword>
<feature type="chain" id="PRO_5013648544" description="Lipoprotein" evidence="1">
    <location>
        <begin position="21"/>
        <end position="206"/>
    </location>
</feature>